<reference evidence="3" key="1">
    <citation type="journal article" date="2020" name="Stud. Mycol.">
        <title>101 Dothideomycetes genomes: a test case for predicting lifestyles and emergence of pathogens.</title>
        <authorList>
            <person name="Haridas S."/>
            <person name="Albert R."/>
            <person name="Binder M."/>
            <person name="Bloem J."/>
            <person name="Labutti K."/>
            <person name="Salamov A."/>
            <person name="Andreopoulos B."/>
            <person name="Baker S."/>
            <person name="Barry K."/>
            <person name="Bills G."/>
            <person name="Bluhm B."/>
            <person name="Cannon C."/>
            <person name="Castanera R."/>
            <person name="Culley D."/>
            <person name="Daum C."/>
            <person name="Ezra D."/>
            <person name="Gonzalez J."/>
            <person name="Henrissat B."/>
            <person name="Kuo A."/>
            <person name="Liang C."/>
            <person name="Lipzen A."/>
            <person name="Lutzoni F."/>
            <person name="Magnuson J."/>
            <person name="Mondo S."/>
            <person name="Nolan M."/>
            <person name="Ohm R."/>
            <person name="Pangilinan J."/>
            <person name="Park H.-J."/>
            <person name="Ramirez L."/>
            <person name="Alfaro M."/>
            <person name="Sun H."/>
            <person name="Tritt A."/>
            <person name="Yoshinaga Y."/>
            <person name="Zwiers L.-H."/>
            <person name="Turgeon B."/>
            <person name="Goodwin S."/>
            <person name="Spatafora J."/>
            <person name="Crous P."/>
            <person name="Grigoriev I."/>
        </authorList>
    </citation>
    <scope>NUCLEOTIDE SEQUENCE</scope>
    <source>
        <strain evidence="3">CBS 161.51</strain>
    </source>
</reference>
<evidence type="ECO:0000256" key="2">
    <source>
        <dbReference type="SAM" id="MobiDB-lite"/>
    </source>
</evidence>
<feature type="compositionally biased region" description="Acidic residues" evidence="2">
    <location>
        <begin position="446"/>
        <end position="457"/>
    </location>
</feature>
<name>A0A6A5S9D2_9PLEO</name>
<evidence type="ECO:0000256" key="1">
    <source>
        <dbReference type="SAM" id="Coils"/>
    </source>
</evidence>
<feature type="region of interest" description="Disordered" evidence="2">
    <location>
        <begin position="265"/>
        <end position="401"/>
    </location>
</feature>
<organism evidence="3 4">
    <name type="scientific">Clathrospora elynae</name>
    <dbReference type="NCBI Taxonomy" id="706981"/>
    <lineage>
        <taxon>Eukaryota</taxon>
        <taxon>Fungi</taxon>
        <taxon>Dikarya</taxon>
        <taxon>Ascomycota</taxon>
        <taxon>Pezizomycotina</taxon>
        <taxon>Dothideomycetes</taxon>
        <taxon>Pleosporomycetidae</taxon>
        <taxon>Pleosporales</taxon>
        <taxon>Diademaceae</taxon>
        <taxon>Clathrospora</taxon>
    </lineage>
</organism>
<sequence>MGSDGLTLPATLVISSPPSSSHTSTDADAATQQLLSESRVFNSPPPPSAILGANLLNAARIYHRQSSPVAMARTNETGKLKRASVVAGGPRQNIARRGDIYDIELSPEKERYALPEIVNRRPLKVVRKKGRAATEERSDIPSSPPGIAPAVSNEKPRQSEEPGNECTTAHDNAPEHVHTKEHLPNGKLQCTVVSYRCDSAGRRYQQCSLAGTNQTDHGPRCFRHIKKSGVARCGAVNQHGETATQCHSSAKVESIHGPRCTYHAEMQKKDNTRGVQSEKESAVADEEESGGEENALRKQKRKSKDDPDSNGRLDKSPKRTGRVEAGNKEQSKTSSSKTHPQVPIPARNTTRRKQTEETENTENSPLNQHRDVTDTIEVHVSGKSPANKQTKSQRQAANDDTAPIQQLPAKKQAAAAAEDVVPIDVPGDDGSKNDESDAEVQKSAADEDEDEDEDSEYNFETTQGIDAVFKFLHLEKRPGKCETKLGNTIKRICVRSCNQVQDEDSSLDHVIAGMEDVLGVLSGVNKSVKKEDQRTFKGDVYAYIFRVLTRYLEAVYRWFHEQCDVVTKSLEAMHVLSSLVHAILVFKDTVAKWDVSIPQRYKGDRVIKDVESRLIAPLRQVDKTFRIRLGRLEAAKQLREQHAEMMRKLQEEADEKRRRSEAVEARKERWIRWQNLHVLRMQCEPDPTRRRRLLITKLEDMEETDANGVKFERVPIFKKRSAPPSRPASTLPEERVWTEKEEESLVKGLEDFAGPQVFEDIIKEHCRPGGALRDCSVADIAARAAWVRPAYAKLQEEKGWPIPDWVTGIPVLP</sequence>
<feature type="compositionally biased region" description="Basic and acidic residues" evidence="2">
    <location>
        <begin position="303"/>
        <end position="331"/>
    </location>
</feature>
<feature type="compositionally biased region" description="Basic and acidic residues" evidence="2">
    <location>
        <begin position="368"/>
        <end position="377"/>
    </location>
</feature>
<dbReference type="Proteomes" id="UP000800038">
    <property type="component" value="Unassembled WGS sequence"/>
</dbReference>
<evidence type="ECO:0000313" key="3">
    <source>
        <dbReference type="EMBL" id="KAF1936389.1"/>
    </source>
</evidence>
<evidence type="ECO:0000313" key="4">
    <source>
        <dbReference type="Proteomes" id="UP000800038"/>
    </source>
</evidence>
<keyword evidence="4" id="KW-1185">Reference proteome</keyword>
<keyword evidence="1" id="KW-0175">Coiled coil</keyword>
<protein>
    <submittedName>
        <fullName evidence="3">Uncharacterized protein</fullName>
    </submittedName>
</protein>
<proteinExistence type="predicted"/>
<feature type="compositionally biased region" description="Polar residues" evidence="2">
    <location>
        <begin position="384"/>
        <end position="398"/>
    </location>
</feature>
<feature type="coiled-coil region" evidence="1">
    <location>
        <begin position="632"/>
        <end position="666"/>
    </location>
</feature>
<dbReference type="OrthoDB" id="3939134at2759"/>
<feature type="region of interest" description="Disordered" evidence="2">
    <location>
        <begin position="1"/>
        <end position="29"/>
    </location>
</feature>
<accession>A0A6A5S9D2</accession>
<feature type="compositionally biased region" description="Basic and acidic residues" evidence="2">
    <location>
        <begin position="265"/>
        <end position="282"/>
    </location>
</feature>
<feature type="region of interest" description="Disordered" evidence="2">
    <location>
        <begin position="422"/>
        <end position="459"/>
    </location>
</feature>
<gene>
    <name evidence="3" type="ORF">EJ02DRAFT_359214</name>
</gene>
<dbReference type="EMBL" id="ML976191">
    <property type="protein sequence ID" value="KAF1936389.1"/>
    <property type="molecule type" value="Genomic_DNA"/>
</dbReference>
<dbReference type="AlphaFoldDB" id="A0A6A5S9D2"/>
<feature type="compositionally biased region" description="Low complexity" evidence="2">
    <location>
        <begin position="15"/>
        <end position="29"/>
    </location>
</feature>
<feature type="region of interest" description="Disordered" evidence="2">
    <location>
        <begin position="127"/>
        <end position="171"/>
    </location>
</feature>